<dbReference type="RefSeq" id="WP_123522268.1">
    <property type="nucleotide sequence ID" value="NZ_JBHLWF010000032.1"/>
</dbReference>
<dbReference type="Gene3D" id="3.30.70.1230">
    <property type="entry name" value="Nucleotide cyclase"/>
    <property type="match status" value="1"/>
</dbReference>
<dbReference type="InterPro" id="IPR030966">
    <property type="entry name" value="Mod_pep_cyc"/>
</dbReference>
<dbReference type="PANTHER" id="PTHR43081">
    <property type="entry name" value="ADENYLATE CYCLASE, TERMINAL-DIFFERENTIATION SPECIFIC-RELATED"/>
    <property type="match status" value="1"/>
</dbReference>
<name>A0A4R3LK43_9GAMM</name>
<dbReference type="Gene3D" id="1.25.40.10">
    <property type="entry name" value="Tetratricopeptide repeat domain"/>
    <property type="match status" value="2"/>
</dbReference>
<dbReference type="AlphaFoldDB" id="A0A4R3LK43"/>
<dbReference type="NCBIfam" id="TIGR04510">
    <property type="entry name" value="mod_pep_cyc"/>
    <property type="match status" value="1"/>
</dbReference>
<dbReference type="InterPro" id="IPR050697">
    <property type="entry name" value="Adenylyl/Guanylyl_Cyclase_3/4"/>
</dbReference>
<organism evidence="1 2">
    <name type="scientific">Pseudofulvimonas gallinarii</name>
    <dbReference type="NCBI Taxonomy" id="634155"/>
    <lineage>
        <taxon>Bacteria</taxon>
        <taxon>Pseudomonadati</taxon>
        <taxon>Pseudomonadota</taxon>
        <taxon>Gammaproteobacteria</taxon>
        <taxon>Lysobacterales</taxon>
        <taxon>Rhodanobacteraceae</taxon>
        <taxon>Pseudofulvimonas</taxon>
    </lineage>
</organism>
<dbReference type="OrthoDB" id="5928393at2"/>
<evidence type="ECO:0000313" key="1">
    <source>
        <dbReference type="EMBL" id="TCS98914.1"/>
    </source>
</evidence>
<dbReference type="CDD" id="cd07302">
    <property type="entry name" value="CHD"/>
    <property type="match status" value="1"/>
</dbReference>
<dbReference type="Proteomes" id="UP000294599">
    <property type="component" value="Unassembled WGS sequence"/>
</dbReference>
<dbReference type="SUPFAM" id="SSF48452">
    <property type="entry name" value="TPR-like"/>
    <property type="match status" value="1"/>
</dbReference>
<dbReference type="GO" id="GO:0009190">
    <property type="term" value="P:cyclic nucleotide biosynthetic process"/>
    <property type="evidence" value="ECO:0007669"/>
    <property type="project" value="InterPro"/>
</dbReference>
<evidence type="ECO:0000313" key="2">
    <source>
        <dbReference type="Proteomes" id="UP000294599"/>
    </source>
</evidence>
<comment type="caution">
    <text evidence="1">The sequence shown here is derived from an EMBL/GenBank/DDBJ whole genome shotgun (WGS) entry which is preliminary data.</text>
</comment>
<dbReference type="SUPFAM" id="SSF55073">
    <property type="entry name" value="Nucleotide cyclase"/>
    <property type="match status" value="1"/>
</dbReference>
<protein>
    <submittedName>
        <fullName evidence="1">Putative peptide modification system cyclase</fullName>
    </submittedName>
</protein>
<proteinExistence type="predicted"/>
<dbReference type="GO" id="GO:0004016">
    <property type="term" value="F:adenylate cyclase activity"/>
    <property type="evidence" value="ECO:0007669"/>
    <property type="project" value="UniProtKB-ARBA"/>
</dbReference>
<reference evidence="1 2" key="1">
    <citation type="submission" date="2019-03" db="EMBL/GenBank/DDBJ databases">
        <title>Genomic Encyclopedia of Type Strains, Phase IV (KMG-IV): sequencing the most valuable type-strain genomes for metagenomic binning, comparative biology and taxonomic classification.</title>
        <authorList>
            <person name="Goeker M."/>
        </authorList>
    </citation>
    <scope>NUCLEOTIDE SEQUENCE [LARGE SCALE GENOMIC DNA]</scope>
    <source>
        <strain evidence="1 2">DSM 21944</strain>
    </source>
</reference>
<dbReference type="EMBL" id="SMAF01000007">
    <property type="protein sequence ID" value="TCS98914.1"/>
    <property type="molecule type" value="Genomic_DNA"/>
</dbReference>
<dbReference type="GO" id="GO:0035556">
    <property type="term" value="P:intracellular signal transduction"/>
    <property type="evidence" value="ECO:0007669"/>
    <property type="project" value="InterPro"/>
</dbReference>
<keyword evidence="2" id="KW-1185">Reference proteome</keyword>
<sequence>MCLLRCVVVCDLADSTALFERLGDQRAAELIRRHDRLVRDLIREHGGQEIDKTDGFLALFERPVQAVGFSLACQRALRRFSTEEELPLAARIGVHLGEVVLWQNSADDIAKGAKPVEVEGLVKPLAARLMSLASPGQILMSGVVYSIAHRAEGELGALMPRVRWRSHGRYRFKGVPEPVQVFEVGEEGIAPLRAPSWSGKAYREVPLWRRPLMLAVEMIALLALLSIPLWDFFRPQPAIAFAERDWVVVADLRNLTDDRRFDSSLHEAFRIGLEQSRHINVLSDLQVSAALERMQRDPNSAVDRTVGSEIALREGARALILTSLAEIGGRVRYTAEVVDPVTQATVYAESADGVGVASVLSSVDRVNRQLRERLGEALAAVTEDSMPLEKVATANFDALRAYTMGMQAKRANLFNDALALLRQAINTDPEFGRARLELSALLVENGDRAGALLELHRAIEKPERLSVRDRLHAEASIANLSDTPAKVIERWRLLANLYPDDFRAQGALGYNLWYFGNRYDDAIRAVEHNAHPANPRRGLGHYLLGQLYMGQERFDEAIEQFRASEELGRRFENTAYASAYAARNEFALAQRTLARGRASGSVYSQFGRMLTAATFKLDQGDWAGASKDLASGHEWSDITDNLRQSLFGLQLGLASLTEEPERFAGLLDQRLKSFVAARITQDPLWYAEHQQRVLLVAWLAARAGQVAIARQAMAHLDSELKIREYPILWQWHDMVVAELMRAEGKPDTAVGILRGIADDDDRLVLVHVSMVDALAESGQHAAALEEARWLTGHRGRAYSETTANMMVVPLNVAYSRLGWLFQAEQAIQLGQADVAAAALERFSHVWLTNQLPPPVSGRWAAARAAVAELATGRGAGS</sequence>
<dbReference type="InterPro" id="IPR001054">
    <property type="entry name" value="A/G_cyclase"/>
</dbReference>
<dbReference type="SMART" id="SM00028">
    <property type="entry name" value="TPR"/>
    <property type="match status" value="2"/>
</dbReference>
<dbReference type="InterPro" id="IPR029787">
    <property type="entry name" value="Nucleotide_cyclase"/>
</dbReference>
<gene>
    <name evidence="1" type="ORF">EDC25_107111</name>
</gene>
<dbReference type="PANTHER" id="PTHR43081:SF1">
    <property type="entry name" value="ADENYLATE CYCLASE, TERMINAL-DIFFERENTIATION SPECIFIC"/>
    <property type="match status" value="1"/>
</dbReference>
<dbReference type="InterPro" id="IPR019734">
    <property type="entry name" value="TPR_rpt"/>
</dbReference>
<dbReference type="InterPro" id="IPR011990">
    <property type="entry name" value="TPR-like_helical_dom_sf"/>
</dbReference>
<accession>A0A4R3LK43</accession>